<dbReference type="PANTHER" id="PTHR42970:SF1">
    <property type="entry name" value="PECTATE LYASE C-RELATED"/>
    <property type="match status" value="1"/>
</dbReference>
<gene>
    <name evidence="3" type="ORF">OBE_13508</name>
</gene>
<dbReference type="PANTHER" id="PTHR42970">
    <property type="entry name" value="PECTATE LYASE C-RELATED"/>
    <property type="match status" value="1"/>
</dbReference>
<name>K1RST4_9ZZZZ</name>
<dbReference type="GO" id="GO:0046872">
    <property type="term" value="F:metal ion binding"/>
    <property type="evidence" value="ECO:0007669"/>
    <property type="project" value="UniProtKB-KW"/>
</dbReference>
<organism evidence="3">
    <name type="scientific">human gut metagenome</name>
    <dbReference type="NCBI Taxonomy" id="408170"/>
    <lineage>
        <taxon>unclassified sequences</taxon>
        <taxon>metagenomes</taxon>
        <taxon>organismal metagenomes</taxon>
    </lineage>
</organism>
<evidence type="ECO:0000313" key="3">
    <source>
        <dbReference type="EMBL" id="EKC51632.1"/>
    </source>
</evidence>
<dbReference type="InterPro" id="IPR052063">
    <property type="entry name" value="Polysaccharide_Lyase_1"/>
</dbReference>
<evidence type="ECO:0000256" key="2">
    <source>
        <dbReference type="ARBA" id="ARBA00023180"/>
    </source>
</evidence>
<dbReference type="InterPro" id="IPR012334">
    <property type="entry name" value="Pectin_lyas_fold"/>
</dbReference>
<comment type="caution">
    <text evidence="3">The sequence shown here is derived from an EMBL/GenBank/DDBJ whole genome shotgun (WGS) entry which is preliminary data.</text>
</comment>
<feature type="non-terminal residue" evidence="3">
    <location>
        <position position="37"/>
    </location>
</feature>
<accession>K1RST4</accession>
<proteinExistence type="predicted"/>
<dbReference type="EMBL" id="AJWZ01009323">
    <property type="protein sequence ID" value="EKC51632.1"/>
    <property type="molecule type" value="Genomic_DNA"/>
</dbReference>
<keyword evidence="1" id="KW-0479">Metal-binding</keyword>
<reference evidence="3" key="1">
    <citation type="journal article" date="2013" name="Environ. Microbiol.">
        <title>Microbiota from the distal guts of lean and obese adolescents exhibit partial functional redundancy besides clear differences in community structure.</title>
        <authorList>
            <person name="Ferrer M."/>
            <person name="Ruiz A."/>
            <person name="Lanza F."/>
            <person name="Haange S.B."/>
            <person name="Oberbach A."/>
            <person name="Till H."/>
            <person name="Bargiela R."/>
            <person name="Campoy C."/>
            <person name="Segura M.T."/>
            <person name="Richter M."/>
            <person name="von Bergen M."/>
            <person name="Seifert J."/>
            <person name="Suarez A."/>
        </authorList>
    </citation>
    <scope>NUCLEOTIDE SEQUENCE</scope>
</reference>
<evidence type="ECO:0000256" key="1">
    <source>
        <dbReference type="ARBA" id="ARBA00022723"/>
    </source>
</evidence>
<dbReference type="Gene3D" id="2.160.20.10">
    <property type="entry name" value="Single-stranded right-handed beta-helix, Pectin lyase-like"/>
    <property type="match status" value="1"/>
</dbReference>
<dbReference type="AlphaFoldDB" id="K1RST4"/>
<keyword evidence="2" id="KW-0325">Glycoprotein</keyword>
<protein>
    <submittedName>
        <fullName evidence="3">Uncharacterized protein</fullName>
    </submittedName>
</protein>
<sequence>MREACETGGARIVVFNVSGVIRLKTPINVRAPYITIA</sequence>